<comment type="similarity">
    <text evidence="2">Belongs to the Ro 60 kDa family.</text>
</comment>
<dbReference type="PANTHER" id="PTHR14202:SF0">
    <property type="entry name" value="RNA-BINDING PROTEIN RO60"/>
    <property type="match status" value="1"/>
</dbReference>
<keyword evidence="6 8" id="KW-0687">Ribonucleoprotein</keyword>
<evidence type="ECO:0000256" key="6">
    <source>
        <dbReference type="ARBA" id="ARBA00023274"/>
    </source>
</evidence>
<dbReference type="GO" id="GO:0003723">
    <property type="term" value="F:RNA binding"/>
    <property type="evidence" value="ECO:0007669"/>
    <property type="project" value="UniProtKB-KW"/>
</dbReference>
<dbReference type="OrthoDB" id="208855at2"/>
<dbReference type="InterPro" id="IPR056800">
    <property type="entry name" value="vWA_Ro60"/>
</dbReference>
<organism evidence="8 9">
    <name type="scientific">Paracidovorax valerianellae</name>
    <dbReference type="NCBI Taxonomy" id="187868"/>
    <lineage>
        <taxon>Bacteria</taxon>
        <taxon>Pseudomonadati</taxon>
        <taxon>Pseudomonadota</taxon>
        <taxon>Betaproteobacteria</taxon>
        <taxon>Burkholderiales</taxon>
        <taxon>Comamonadaceae</taxon>
        <taxon>Paracidovorax</taxon>
    </lineage>
</organism>
<dbReference type="InterPro" id="IPR040322">
    <property type="entry name" value="TROVE2"/>
</dbReference>
<dbReference type="GO" id="GO:1990904">
    <property type="term" value="C:ribonucleoprotein complex"/>
    <property type="evidence" value="ECO:0007669"/>
    <property type="project" value="UniProtKB-KW"/>
</dbReference>
<keyword evidence="5" id="KW-0694">RNA-binding</keyword>
<dbReference type="AlphaFoldDB" id="A0A1G7CME9"/>
<dbReference type="InterPro" id="IPR036465">
    <property type="entry name" value="vWFA_dom_sf"/>
</dbReference>
<protein>
    <submittedName>
        <fullName evidence="8">SS-A/Ro ribonucleoprotein</fullName>
    </submittedName>
</protein>
<keyword evidence="3" id="KW-0963">Cytoplasm</keyword>
<evidence type="ECO:0000256" key="4">
    <source>
        <dbReference type="ARBA" id="ARBA00022723"/>
    </source>
</evidence>
<accession>A0A1G7CME9</accession>
<dbReference type="Gene3D" id="3.40.50.410">
    <property type="entry name" value="von Willebrand factor, type A domain"/>
    <property type="match status" value="1"/>
</dbReference>
<dbReference type="PANTHER" id="PTHR14202">
    <property type="entry name" value="60 KDA RIBONUCLEOPROTEIN SSA/RO"/>
    <property type="match status" value="1"/>
</dbReference>
<evidence type="ECO:0000256" key="5">
    <source>
        <dbReference type="ARBA" id="ARBA00022884"/>
    </source>
</evidence>
<name>A0A1G7CME9_9BURK</name>
<evidence type="ECO:0000313" key="8">
    <source>
        <dbReference type="EMBL" id="SDE39625.1"/>
    </source>
</evidence>
<dbReference type="InterPro" id="IPR008858">
    <property type="entry name" value="TROVE_dom"/>
</dbReference>
<reference evidence="8 9" key="1">
    <citation type="submission" date="2016-10" db="EMBL/GenBank/DDBJ databases">
        <authorList>
            <person name="de Groot N.N."/>
        </authorList>
    </citation>
    <scope>NUCLEOTIDE SEQUENCE [LARGE SCALE GENOMIC DNA]</scope>
    <source>
        <strain evidence="8 9">DSM 16619</strain>
    </source>
</reference>
<dbReference type="Proteomes" id="UP000198781">
    <property type="component" value="Unassembled WGS sequence"/>
</dbReference>
<dbReference type="EMBL" id="FMZC01000016">
    <property type="protein sequence ID" value="SDE39625.1"/>
    <property type="molecule type" value="Genomic_DNA"/>
</dbReference>
<dbReference type="STRING" id="187868.SAMN05192589_11680"/>
<dbReference type="RefSeq" id="WP_092745541.1">
    <property type="nucleotide sequence ID" value="NZ_FMZC01000016.1"/>
</dbReference>
<feature type="domain" description="TROVE" evidence="7">
    <location>
        <begin position="20"/>
        <end position="325"/>
    </location>
</feature>
<keyword evidence="9" id="KW-1185">Reference proteome</keyword>
<gene>
    <name evidence="8" type="ORF">SAMN05192589_11680</name>
</gene>
<evidence type="ECO:0000256" key="3">
    <source>
        <dbReference type="ARBA" id="ARBA00022490"/>
    </source>
</evidence>
<dbReference type="GO" id="GO:0005737">
    <property type="term" value="C:cytoplasm"/>
    <property type="evidence" value="ECO:0007669"/>
    <property type="project" value="UniProtKB-SubCell"/>
</dbReference>
<sequence length="517" mass="55304">MVNTQLFKTLRGPQVPVAPVHNQAGGAAYALSPKHQLAQLAATGCLNGTFYAQAKDQLDAVQALAFEADPVFVAKTALYARRTGYMKDMPALLAATLAVRDVSLLAEVFGRVIDNGKMLRNFVQMLRSGAVGRKSLGTRPKKLVQQWLLEATEAQLLNAAVGNTPSLADVVKMVHPKPAEAWRAAWFAWLIGRPYAFDALPPLTQAFERFKQDRTQPVPDVPFQMLTALELDATAWAQIAQRGSWQMVRQNLNTFARHGVFAQPGMAEAVAAKLRDPQAVAKARVLPYQLMAAYTACGAEVPHAVKEALQDAMELALANVPQFEGRVVVCPDVSGSMSSPVTGYRGSATSAVRCIDVAALVAAAVLRRNADARVLPFETKVVPMSLNPRDSVMTNAGKLAAVGGGGTSCSAPLALLNLEKAQAELVVLVSDNESWADRARGQGSATMQEWAVFKRRNPAARLVCIDIQPGATTQAPEQPDVLNIGGFSDEVFKLLAVYAAGGMGAAHWVGVIEETAI</sequence>
<dbReference type="PROSITE" id="PS50988">
    <property type="entry name" value="TROVE"/>
    <property type="match status" value="1"/>
</dbReference>
<evidence type="ECO:0000256" key="2">
    <source>
        <dbReference type="ARBA" id="ARBA00007814"/>
    </source>
</evidence>
<evidence type="ECO:0000256" key="1">
    <source>
        <dbReference type="ARBA" id="ARBA00004496"/>
    </source>
</evidence>
<dbReference type="SUPFAM" id="SSF140864">
    <property type="entry name" value="TROVE domain-like"/>
    <property type="match status" value="1"/>
</dbReference>
<dbReference type="Pfam" id="PF25045">
    <property type="entry name" value="vWA_Ro60"/>
    <property type="match status" value="1"/>
</dbReference>
<evidence type="ECO:0000313" key="9">
    <source>
        <dbReference type="Proteomes" id="UP000198781"/>
    </source>
</evidence>
<dbReference type="InterPro" id="IPR037214">
    <property type="entry name" value="TROVE_dom_sf"/>
</dbReference>
<dbReference type="SUPFAM" id="SSF53300">
    <property type="entry name" value="vWA-like"/>
    <property type="match status" value="1"/>
</dbReference>
<comment type="subcellular location">
    <subcellularLocation>
        <location evidence="1">Cytoplasm</location>
    </subcellularLocation>
</comment>
<keyword evidence="4" id="KW-0479">Metal-binding</keyword>
<evidence type="ECO:0000259" key="7">
    <source>
        <dbReference type="PROSITE" id="PS50988"/>
    </source>
</evidence>
<proteinExistence type="inferred from homology"/>
<dbReference type="GO" id="GO:0046872">
    <property type="term" value="F:metal ion binding"/>
    <property type="evidence" value="ECO:0007669"/>
    <property type="project" value="UniProtKB-KW"/>
</dbReference>